<gene>
    <name evidence="1" type="ORF">WS90_08505</name>
</gene>
<dbReference type="AlphaFoldDB" id="A0A118KL78"/>
<protein>
    <submittedName>
        <fullName evidence="1">Uncharacterized protein</fullName>
    </submittedName>
</protein>
<proteinExistence type="predicted"/>
<sequence length="314" mass="34503">MTTDHVIAFVQQQSTSSDYVYVLLDALADCAQEHPLSIASLTHTLGEAAVARVLRPDLAHTPEACPALVQLAAPGEAPSTRLLTLSARYAMDDVTYNKRYVCGWLLSPQPLEAVAHHLAAQCHTTAPGRGRTVSPWYEPIRLELLAAALGHHIGGLLMPIRGWLCPTSWGSLALLRSTYGIPDTGLPNLVRDTQHAAPLVSDFLGVWRHALELPLAYAPWRWKGNTLLPPQAGTHAFRLVRDATQRGLRNSHDILALCLHRVFIHPHLPQHPDIQRGIAEVAAGHGALQDRFETYDDATWMRIAASLPRAENYS</sequence>
<accession>A0A118KL78</accession>
<evidence type="ECO:0000313" key="1">
    <source>
        <dbReference type="EMBL" id="KVK86294.1"/>
    </source>
</evidence>
<name>A0A118KL78_BURCE</name>
<dbReference type="RefSeq" id="WP_059728532.1">
    <property type="nucleotide sequence ID" value="NZ_LOYH01000027.1"/>
</dbReference>
<dbReference type="Proteomes" id="UP000069001">
    <property type="component" value="Unassembled WGS sequence"/>
</dbReference>
<reference evidence="1 2" key="1">
    <citation type="submission" date="2015-11" db="EMBL/GenBank/DDBJ databases">
        <title>Expanding the genomic diversity of Burkholderia species for the development of highly accurate diagnostics.</title>
        <authorList>
            <person name="Sahl J."/>
            <person name="Keim P."/>
            <person name="Wagner D."/>
        </authorList>
    </citation>
    <scope>NUCLEOTIDE SEQUENCE [LARGE SCALE GENOMIC DNA]</scope>
    <source>
        <strain evidence="1 2">MSMB1302</strain>
    </source>
</reference>
<evidence type="ECO:0000313" key="2">
    <source>
        <dbReference type="Proteomes" id="UP000069001"/>
    </source>
</evidence>
<dbReference type="EMBL" id="LOYH01000027">
    <property type="protein sequence ID" value="KVK86294.1"/>
    <property type="molecule type" value="Genomic_DNA"/>
</dbReference>
<comment type="caution">
    <text evidence="1">The sequence shown here is derived from an EMBL/GenBank/DDBJ whole genome shotgun (WGS) entry which is preliminary data.</text>
</comment>
<organism evidence="1 2">
    <name type="scientific">Burkholderia cepacia</name>
    <name type="common">Pseudomonas cepacia</name>
    <dbReference type="NCBI Taxonomy" id="292"/>
    <lineage>
        <taxon>Bacteria</taxon>
        <taxon>Pseudomonadati</taxon>
        <taxon>Pseudomonadota</taxon>
        <taxon>Betaproteobacteria</taxon>
        <taxon>Burkholderiales</taxon>
        <taxon>Burkholderiaceae</taxon>
        <taxon>Burkholderia</taxon>
        <taxon>Burkholderia cepacia complex</taxon>
    </lineage>
</organism>